<sequence>MKQSYRGSVLITGAAGGIGRAAVQRLASMNYRVFAGVREVGQAKRLSAIGSNVVPVVLDITDSGSVESAASAVKDALGTEGLDGLVNNAGKIVQGPLELLSMEEIKRQFDVNVFGQIAVTQAFLPLLRKSGGRIVNIGAVTGKTAMPYIGALSASKHALEAVSDALRVELEPWRIHVSHIDPAALGTDIFAKAGAEARHSLNRVPEEKRKLYEKAIAAVNASFAKQPVSSADVAAVAIVHALSSPRPRTRYAVGKGARLVVMLSHLPDRLKDRLLKGSLGLAKL</sequence>
<comment type="caution">
    <text evidence="2">The sequence shown here is derived from an EMBL/GenBank/DDBJ whole genome shotgun (WGS) entry which is preliminary data.</text>
</comment>
<comment type="similarity">
    <text evidence="1">Belongs to the short-chain dehydrogenases/reductases (SDR) family.</text>
</comment>
<organism evidence="2 3">
    <name type="scientific">Paenibacillus thailandensis</name>
    <dbReference type="NCBI Taxonomy" id="393250"/>
    <lineage>
        <taxon>Bacteria</taxon>
        <taxon>Bacillati</taxon>
        <taxon>Bacillota</taxon>
        <taxon>Bacilli</taxon>
        <taxon>Bacillales</taxon>
        <taxon>Paenibacillaceae</taxon>
        <taxon>Paenibacillus</taxon>
    </lineage>
</organism>
<dbReference type="PANTHER" id="PTHR43313:SF1">
    <property type="entry name" value="3BETA-HYDROXYSTEROID DEHYDROGENASE DHS-16"/>
    <property type="match status" value="1"/>
</dbReference>
<dbReference type="PANTHER" id="PTHR43313">
    <property type="entry name" value="SHORT-CHAIN DEHYDROGENASE/REDUCTASE FAMILY 9C"/>
    <property type="match status" value="1"/>
</dbReference>
<dbReference type="RefSeq" id="WP_379270502.1">
    <property type="nucleotide sequence ID" value="NZ_JBHUGT010000015.1"/>
</dbReference>
<dbReference type="PRINTS" id="PR00080">
    <property type="entry name" value="SDRFAMILY"/>
</dbReference>
<evidence type="ECO:0000256" key="1">
    <source>
        <dbReference type="RuleBase" id="RU000363"/>
    </source>
</evidence>
<name>A0ABW5QUG3_9BACL</name>
<dbReference type="EMBL" id="JBHUMY010000006">
    <property type="protein sequence ID" value="MFD2659823.1"/>
    <property type="molecule type" value="Genomic_DNA"/>
</dbReference>
<dbReference type="InterPro" id="IPR036291">
    <property type="entry name" value="NAD(P)-bd_dom_sf"/>
</dbReference>
<dbReference type="InterPro" id="IPR002347">
    <property type="entry name" value="SDR_fam"/>
</dbReference>
<keyword evidence="3" id="KW-1185">Reference proteome</keyword>
<proteinExistence type="inferred from homology"/>
<protein>
    <submittedName>
        <fullName evidence="2">SDR family NAD(P)-dependent oxidoreductase</fullName>
    </submittedName>
</protein>
<dbReference type="SUPFAM" id="SSF51735">
    <property type="entry name" value="NAD(P)-binding Rossmann-fold domains"/>
    <property type="match status" value="1"/>
</dbReference>
<dbReference type="Pfam" id="PF00106">
    <property type="entry name" value="adh_short"/>
    <property type="match status" value="1"/>
</dbReference>
<dbReference type="Proteomes" id="UP001597493">
    <property type="component" value="Unassembled WGS sequence"/>
</dbReference>
<dbReference type="PRINTS" id="PR00081">
    <property type="entry name" value="GDHRDH"/>
</dbReference>
<evidence type="ECO:0000313" key="3">
    <source>
        <dbReference type="Proteomes" id="UP001597493"/>
    </source>
</evidence>
<dbReference type="Gene3D" id="3.40.50.720">
    <property type="entry name" value="NAD(P)-binding Rossmann-like Domain"/>
    <property type="match status" value="1"/>
</dbReference>
<evidence type="ECO:0000313" key="2">
    <source>
        <dbReference type="EMBL" id="MFD2659823.1"/>
    </source>
</evidence>
<accession>A0ABW5QUG3</accession>
<gene>
    <name evidence="2" type="ORF">ACFSW5_06015</name>
</gene>
<reference evidence="3" key="1">
    <citation type="journal article" date="2019" name="Int. J. Syst. Evol. Microbiol.">
        <title>The Global Catalogue of Microorganisms (GCM) 10K type strain sequencing project: providing services to taxonomists for standard genome sequencing and annotation.</title>
        <authorList>
            <consortium name="The Broad Institute Genomics Platform"/>
            <consortium name="The Broad Institute Genome Sequencing Center for Infectious Disease"/>
            <person name="Wu L."/>
            <person name="Ma J."/>
        </authorList>
    </citation>
    <scope>NUCLEOTIDE SEQUENCE [LARGE SCALE GENOMIC DNA]</scope>
    <source>
        <strain evidence="3">TISTR 1827</strain>
    </source>
</reference>